<evidence type="ECO:0000256" key="1">
    <source>
        <dbReference type="SAM" id="MobiDB-lite"/>
    </source>
</evidence>
<gene>
    <name evidence="2" type="ORF">Pla8534_63910</name>
</gene>
<organism evidence="2 3">
    <name type="scientific">Lignipirellula cremea</name>
    <dbReference type="NCBI Taxonomy" id="2528010"/>
    <lineage>
        <taxon>Bacteria</taxon>
        <taxon>Pseudomonadati</taxon>
        <taxon>Planctomycetota</taxon>
        <taxon>Planctomycetia</taxon>
        <taxon>Pirellulales</taxon>
        <taxon>Pirellulaceae</taxon>
        <taxon>Lignipirellula</taxon>
    </lineage>
</organism>
<dbReference type="KEGG" id="lcre:Pla8534_63910"/>
<feature type="region of interest" description="Disordered" evidence="1">
    <location>
        <begin position="24"/>
        <end position="63"/>
    </location>
</feature>
<dbReference type="AlphaFoldDB" id="A0A518E376"/>
<dbReference type="EMBL" id="CP036433">
    <property type="protein sequence ID" value="QDU98522.1"/>
    <property type="molecule type" value="Genomic_DNA"/>
</dbReference>
<sequence length="98" mass="10957">MRHQLNLALRILFAPSASLTSCEPVSVSSSQATRPAPPRTERRPSHSRFARYGRHSEAPTAAWPAIQSPDAEAFTNDLFRRNVEEACSEATESFPRYL</sequence>
<evidence type="ECO:0000313" key="3">
    <source>
        <dbReference type="Proteomes" id="UP000317648"/>
    </source>
</evidence>
<keyword evidence="3" id="KW-1185">Reference proteome</keyword>
<protein>
    <submittedName>
        <fullName evidence="2">Uncharacterized protein</fullName>
    </submittedName>
</protein>
<name>A0A518E376_9BACT</name>
<evidence type="ECO:0000313" key="2">
    <source>
        <dbReference type="EMBL" id="QDU98522.1"/>
    </source>
</evidence>
<accession>A0A518E376</accession>
<dbReference type="Proteomes" id="UP000317648">
    <property type="component" value="Chromosome"/>
</dbReference>
<reference evidence="2 3" key="1">
    <citation type="submission" date="2019-02" db="EMBL/GenBank/DDBJ databases">
        <title>Deep-cultivation of Planctomycetes and their phenomic and genomic characterization uncovers novel biology.</title>
        <authorList>
            <person name="Wiegand S."/>
            <person name="Jogler M."/>
            <person name="Boedeker C."/>
            <person name="Pinto D."/>
            <person name="Vollmers J."/>
            <person name="Rivas-Marin E."/>
            <person name="Kohn T."/>
            <person name="Peeters S.H."/>
            <person name="Heuer A."/>
            <person name="Rast P."/>
            <person name="Oberbeckmann S."/>
            <person name="Bunk B."/>
            <person name="Jeske O."/>
            <person name="Meyerdierks A."/>
            <person name="Storesund J.E."/>
            <person name="Kallscheuer N."/>
            <person name="Luecker S."/>
            <person name="Lage O.M."/>
            <person name="Pohl T."/>
            <person name="Merkel B.J."/>
            <person name="Hornburger P."/>
            <person name="Mueller R.-W."/>
            <person name="Bruemmer F."/>
            <person name="Labrenz M."/>
            <person name="Spormann A.M."/>
            <person name="Op den Camp H."/>
            <person name="Overmann J."/>
            <person name="Amann R."/>
            <person name="Jetten M.S.M."/>
            <person name="Mascher T."/>
            <person name="Medema M.H."/>
            <person name="Devos D.P."/>
            <person name="Kaster A.-K."/>
            <person name="Ovreas L."/>
            <person name="Rohde M."/>
            <person name="Galperin M.Y."/>
            <person name="Jogler C."/>
        </authorList>
    </citation>
    <scope>NUCLEOTIDE SEQUENCE [LARGE SCALE GENOMIC DNA]</scope>
    <source>
        <strain evidence="2 3">Pla85_3_4</strain>
    </source>
</reference>
<proteinExistence type="predicted"/>
<dbReference type="PROSITE" id="PS51257">
    <property type="entry name" value="PROKAR_LIPOPROTEIN"/>
    <property type="match status" value="1"/>
</dbReference>